<dbReference type="Pfam" id="PF13289">
    <property type="entry name" value="SIR2_2"/>
    <property type="match status" value="1"/>
</dbReference>
<dbReference type="Gene3D" id="3.40.50.300">
    <property type="entry name" value="P-loop containing nucleotide triphosphate hydrolases"/>
    <property type="match status" value="1"/>
</dbReference>
<comment type="caution">
    <text evidence="1">The sequence shown here is derived from an EMBL/GenBank/DDBJ whole genome shotgun (WGS) entry which is preliminary data.</text>
</comment>
<accession>A0A840IJK5</accession>
<dbReference type="InterPro" id="IPR029035">
    <property type="entry name" value="DHS-like_NAD/FAD-binding_dom"/>
</dbReference>
<protein>
    <recommendedName>
        <fullName evidence="3">SIR2-like domain-containing protein</fullName>
    </recommendedName>
</protein>
<sequence>MPLLGAGMSVEAGLPLGKELAAWIRCHELARGLDFSLLGAASEDPTAVLDVVDDHRAESVPAILDDLRAWLASLCRQAEVPEPLRHLAHVPGRLVLTLNYDDLLERAAEEEGRPVRSVTREQLPRLIGAGAPLAEDPLHVVHLHGSVRSPERFVLDGISYAKVSADEDLAVLFGGLAFQRRSVCILGTPLAELHLASLFRRYRGPQRHVIVCEEQEAEQIRNNSAPSLLRQIDGIVPCSFPVGRFGVLAPFCAELVEQGRQAESETAQATRPVAPPVDRLYVARKLLPLGDSEDPRIDLALGRISVVDEDEVAAASRALIIDSPGAGKTELLRRYAARSGTDEDTVYVRLRGVRALTGSTEALLTEWLNAADREFGLVEPSAVVSGAAAVHLLLDALDEQPPSVRRAAALAIDRVARAFPNVRITVTSRPTSALDAFGGEWLRFKLVFDDEWAQTFFSRAGRDRAAFDAVMASARSTVAPLLSSPFFLRRLADMPEPELKVAVARNNALDLVLSLLDKTIVEDPNLANVSTAVAAWMTDVALLMQLGGRRTMPRQALERITRRFDLGEVSVLTDQLVGRALLEESSDEWSFGHRLFADALVAQSLVDRMPSDWLDIIAPVVHSRSAVREDWDAAIAFLCSASADWRAAIAPRDPAVSARTTPVEADQSERRAAVQTLWSRAHERQIWLNERDNAPDDAEIVAKLVGAGGLDDERGAIHAAFHSSSRYDRLNALDVLVRIAPSERIELISHVLRDETDSTLRRNGAAWAERFGLTELADLVIARASAPADESEEADMTSIGLRLTAKADRLAVGRELLARGNTHIRDYLIFEDLPAIEHVRWIRDIRTMREDHTIYGDREKLLELLESLRDLSEDDVLLVAEALALTHASAPEAVTWIGSHRSVAARALVEVLVGGHRWISIRELLVAAGSEALEQAGCSEEALSWVRRQEASLPTRGRRVTPPNWGEPVADAPTLADVLEMDDPERMEVLVDQSQRLTRELSKTSPAVRRQLDAAIEELWGRHDIRDAVVVNDSGASISFWASVVLTYGHALELQLTAERWVQVASCGWLLRTQIGWLATQADQGRFDTAVDGATTARTFADLFAIAAEADVDADHLVARASDVASLDGIEGTRLLQALADARRPEALRTLQARFPDRVDEVTPLLAAAGDIAAQRAALRALIARFERGEQVDSHDALWLEAVRDPSLVDVLTETVIAGHQRVARNHPFDAEATALAALERIGGGEALDSLDQIVETRPWPGAQWLYHNRDRVLQRELTAAAAAPATDRLHRLDLATATTDR</sequence>
<gene>
    <name evidence="1" type="ORF">BDZ31_004126</name>
</gene>
<evidence type="ECO:0000313" key="2">
    <source>
        <dbReference type="Proteomes" id="UP000585272"/>
    </source>
</evidence>
<evidence type="ECO:0000313" key="1">
    <source>
        <dbReference type="EMBL" id="MBB4664515.1"/>
    </source>
</evidence>
<dbReference type="SUPFAM" id="SSF52467">
    <property type="entry name" value="DHS-like NAD/FAD-binding domain"/>
    <property type="match status" value="1"/>
</dbReference>
<dbReference type="Proteomes" id="UP000585272">
    <property type="component" value="Unassembled WGS sequence"/>
</dbReference>
<organism evidence="1 2">
    <name type="scientific">Conexibacter arvalis</name>
    <dbReference type="NCBI Taxonomy" id="912552"/>
    <lineage>
        <taxon>Bacteria</taxon>
        <taxon>Bacillati</taxon>
        <taxon>Actinomycetota</taxon>
        <taxon>Thermoleophilia</taxon>
        <taxon>Solirubrobacterales</taxon>
        <taxon>Conexibacteraceae</taxon>
        <taxon>Conexibacter</taxon>
    </lineage>
</organism>
<evidence type="ECO:0008006" key="3">
    <source>
        <dbReference type="Google" id="ProtNLM"/>
    </source>
</evidence>
<keyword evidence="2" id="KW-1185">Reference proteome</keyword>
<name>A0A840IJK5_9ACTN</name>
<dbReference type="EMBL" id="JACHNU010000007">
    <property type="protein sequence ID" value="MBB4664515.1"/>
    <property type="molecule type" value="Genomic_DNA"/>
</dbReference>
<proteinExistence type="predicted"/>
<reference evidence="1 2" key="1">
    <citation type="submission" date="2020-08" db="EMBL/GenBank/DDBJ databases">
        <title>Genomic Encyclopedia of Archaeal and Bacterial Type Strains, Phase II (KMG-II): from individual species to whole genera.</title>
        <authorList>
            <person name="Goeker M."/>
        </authorList>
    </citation>
    <scope>NUCLEOTIDE SEQUENCE [LARGE SCALE GENOMIC DNA]</scope>
    <source>
        <strain evidence="1 2">DSM 23288</strain>
    </source>
</reference>
<dbReference type="RefSeq" id="WP_183344624.1">
    <property type="nucleotide sequence ID" value="NZ_JACHNU010000007.1"/>
</dbReference>
<dbReference type="InterPro" id="IPR027417">
    <property type="entry name" value="P-loop_NTPase"/>
</dbReference>